<keyword evidence="3" id="KW-1185">Reference proteome</keyword>
<evidence type="ECO:0000259" key="1">
    <source>
        <dbReference type="Pfam" id="PF26479"/>
    </source>
</evidence>
<reference evidence="2 3" key="1">
    <citation type="journal article" date="2019" name="Int. J. Syst. Evol. Microbiol.">
        <title>The Global Catalogue of Microorganisms (GCM) 10K type strain sequencing project: providing services to taxonomists for standard genome sequencing and annotation.</title>
        <authorList>
            <consortium name="The Broad Institute Genomics Platform"/>
            <consortium name="The Broad Institute Genome Sequencing Center for Infectious Disease"/>
            <person name="Wu L."/>
            <person name="Ma J."/>
        </authorList>
    </citation>
    <scope>NUCLEOTIDE SEQUENCE [LARGE SCALE GENOMIC DNA]</scope>
    <source>
        <strain evidence="2 3">CGMCC 1.3240</strain>
    </source>
</reference>
<comment type="caution">
    <text evidence="2">The sequence shown here is derived from an EMBL/GenBank/DDBJ whole genome shotgun (WGS) entry which is preliminary data.</text>
</comment>
<evidence type="ECO:0000313" key="3">
    <source>
        <dbReference type="Proteomes" id="UP001596312"/>
    </source>
</evidence>
<dbReference type="RefSeq" id="WP_340604747.1">
    <property type="nucleotide sequence ID" value="NZ_JBBMXV010000004.1"/>
</dbReference>
<proteinExistence type="predicted"/>
<accession>A0ABD5V3Q1</accession>
<dbReference type="InterPro" id="IPR058465">
    <property type="entry name" value="DUF8152"/>
</dbReference>
<name>A0ABD5V3Q1_9EURY</name>
<dbReference type="Pfam" id="PF26479">
    <property type="entry name" value="DUF8152"/>
    <property type="match status" value="1"/>
</dbReference>
<dbReference type="Proteomes" id="UP001596312">
    <property type="component" value="Unassembled WGS sequence"/>
</dbReference>
<gene>
    <name evidence="2" type="ORF">ACFQGH_13415</name>
</gene>
<organism evidence="2 3">
    <name type="scientific">Halalkalicoccus tibetensis</name>
    <dbReference type="NCBI Taxonomy" id="175632"/>
    <lineage>
        <taxon>Archaea</taxon>
        <taxon>Methanobacteriati</taxon>
        <taxon>Methanobacteriota</taxon>
        <taxon>Stenosarchaea group</taxon>
        <taxon>Halobacteria</taxon>
        <taxon>Halobacteriales</taxon>
        <taxon>Halococcaceae</taxon>
        <taxon>Halalkalicoccus</taxon>
    </lineage>
</organism>
<dbReference type="EMBL" id="JBHSXQ010000004">
    <property type="protein sequence ID" value="MFC6906192.1"/>
    <property type="molecule type" value="Genomic_DNA"/>
</dbReference>
<dbReference type="AlphaFoldDB" id="A0ABD5V3Q1"/>
<sequence length="90" mass="10188">MSGNDQDLAAELYRELAATEDLPIERTANRWIGEAQAVAREVRDVSSEEVRREGARDVVRLLSEVDGTENERADEHVRRARELAERLAQA</sequence>
<feature type="domain" description="DUF8152" evidence="1">
    <location>
        <begin position="10"/>
        <end position="88"/>
    </location>
</feature>
<evidence type="ECO:0000313" key="2">
    <source>
        <dbReference type="EMBL" id="MFC6906192.1"/>
    </source>
</evidence>
<protein>
    <recommendedName>
        <fullName evidence="1">DUF8152 domain-containing protein</fullName>
    </recommendedName>
</protein>